<gene>
    <name evidence="2" type="ORF">MBHS_03477</name>
</gene>
<dbReference type="InterPro" id="IPR003959">
    <property type="entry name" value="ATPase_AAA_core"/>
</dbReference>
<dbReference type="PANTHER" id="PTHR32182">
    <property type="entry name" value="DNA REPLICATION AND REPAIR PROTEIN RECF"/>
    <property type="match status" value="1"/>
</dbReference>
<dbReference type="SUPFAM" id="SSF52540">
    <property type="entry name" value="P-loop containing nucleoside triphosphate hydrolases"/>
    <property type="match status" value="1"/>
</dbReference>
<proteinExistence type="predicted"/>
<feature type="domain" description="ATPase AAA-type core" evidence="1">
    <location>
        <begin position="43"/>
        <end position="324"/>
    </location>
</feature>
<dbReference type="GO" id="GO:0016887">
    <property type="term" value="F:ATP hydrolysis activity"/>
    <property type="evidence" value="ECO:0007669"/>
    <property type="project" value="InterPro"/>
</dbReference>
<evidence type="ECO:0000259" key="1">
    <source>
        <dbReference type="Pfam" id="PF13304"/>
    </source>
</evidence>
<dbReference type="PANTHER" id="PTHR32182:SF22">
    <property type="entry name" value="ATP-DEPENDENT ENDONUCLEASE, OLD FAMILY-RELATED"/>
    <property type="match status" value="1"/>
</dbReference>
<dbReference type="GO" id="GO:0000731">
    <property type="term" value="P:DNA synthesis involved in DNA repair"/>
    <property type="evidence" value="ECO:0007669"/>
    <property type="project" value="TreeGrafter"/>
</dbReference>
<organism evidence="2 3">
    <name type="scientific">Candidatus Venteria ishoeyi</name>
    <dbReference type="NCBI Taxonomy" id="1899563"/>
    <lineage>
        <taxon>Bacteria</taxon>
        <taxon>Pseudomonadati</taxon>
        <taxon>Pseudomonadota</taxon>
        <taxon>Gammaproteobacteria</taxon>
        <taxon>Thiotrichales</taxon>
        <taxon>Thiotrichaceae</taxon>
        <taxon>Venteria</taxon>
    </lineage>
</organism>
<keyword evidence="3" id="KW-1185">Reference proteome</keyword>
<reference evidence="2 3" key="1">
    <citation type="submission" date="2016-10" db="EMBL/GenBank/DDBJ databases">
        <authorList>
            <person name="de Groot N.N."/>
        </authorList>
    </citation>
    <scope>NUCLEOTIDE SEQUENCE [LARGE SCALE GENOMIC DNA]</scope>
    <source>
        <strain evidence="2">MBHS1</strain>
    </source>
</reference>
<dbReference type="Proteomes" id="UP000236724">
    <property type="component" value="Unassembled WGS sequence"/>
</dbReference>
<dbReference type="AlphaFoldDB" id="A0A1H6FDX0"/>
<dbReference type="Gene3D" id="3.40.50.300">
    <property type="entry name" value="P-loop containing nucleotide triphosphate hydrolases"/>
    <property type="match status" value="1"/>
</dbReference>
<dbReference type="GO" id="GO:0006302">
    <property type="term" value="P:double-strand break repair"/>
    <property type="evidence" value="ECO:0007669"/>
    <property type="project" value="TreeGrafter"/>
</dbReference>
<dbReference type="InterPro" id="IPR027417">
    <property type="entry name" value="P-loop_NTPase"/>
</dbReference>
<evidence type="ECO:0000313" key="2">
    <source>
        <dbReference type="EMBL" id="SEH07601.1"/>
    </source>
</evidence>
<evidence type="ECO:0000313" key="3">
    <source>
        <dbReference type="Proteomes" id="UP000236724"/>
    </source>
</evidence>
<dbReference type="RefSeq" id="WP_103921238.1">
    <property type="nucleotide sequence ID" value="NZ_FMSV02000537.1"/>
</dbReference>
<dbReference type="OrthoDB" id="9809324at2"/>
<accession>A0A1H6FDX0</accession>
<protein>
    <recommendedName>
        <fullName evidence="1">ATPase AAA-type core domain-containing protein</fullName>
    </recommendedName>
</protein>
<dbReference type="EMBL" id="FMSV02000537">
    <property type="protein sequence ID" value="SEH07601.1"/>
    <property type="molecule type" value="Genomic_DNA"/>
</dbReference>
<dbReference type="GO" id="GO:0005524">
    <property type="term" value="F:ATP binding"/>
    <property type="evidence" value="ECO:0007669"/>
    <property type="project" value="InterPro"/>
</dbReference>
<dbReference type="Pfam" id="PF13304">
    <property type="entry name" value="AAA_21"/>
    <property type="match status" value="1"/>
</dbReference>
<sequence length="370" mass="42986">MLTKFEVSNFKNFAEKFTFDLTQTNNYVFNQNAVHNGIIKNALIYGHNGVGKSNLGFAIFDLISHLTDKHSDSKLYKHYINAFSPNDIAIFKYEFLFNHNSVIYEYGKYDKETLVYENLYINNIKYASIDRRNNTTAIINAEGAENLKRDIGDSKISIISYIEKNTILAKNNNNDCFYQFIEFINGMLYFRSLFINEYIGLKQGNENIGNYIIKNGSIDDLQLFLNEAGIDCKLKVIKQENEDRLAVNFNEKLIPLYEISSSGTIALVLFYYWLQNLKHNSKSSFLFIDEFDAFYHHSLSEIVIKRLKDINIQVIITTHNTSIITNDLLRPDCYFLMNNYEIKSLANKTSKELREAHNIEKMYRAGVFGE</sequence>
<name>A0A1H6FDX0_9GAMM</name>